<dbReference type="RefSeq" id="WP_090133168.1">
    <property type="nucleotide sequence ID" value="NZ_FOLY01000003.1"/>
</dbReference>
<keyword evidence="3" id="KW-0285">Flavoprotein</keyword>
<evidence type="ECO:0000313" key="9">
    <source>
        <dbReference type="Proteomes" id="UP000199046"/>
    </source>
</evidence>
<dbReference type="AlphaFoldDB" id="A0A1I1JZ59"/>
<keyword evidence="4" id="KW-0274">FAD</keyword>
<dbReference type="SUPFAM" id="SSF51905">
    <property type="entry name" value="FAD/NAD(P)-binding domain"/>
    <property type="match status" value="1"/>
</dbReference>
<name>A0A1I1JZ59_9GAMM</name>
<organism evidence="8 9">
    <name type="scientific">Kushneria avicenniae</name>
    <dbReference type="NCBI Taxonomy" id="402385"/>
    <lineage>
        <taxon>Bacteria</taxon>
        <taxon>Pseudomonadati</taxon>
        <taxon>Pseudomonadota</taxon>
        <taxon>Gammaproteobacteria</taxon>
        <taxon>Oceanospirillales</taxon>
        <taxon>Halomonadaceae</taxon>
        <taxon>Kushneria</taxon>
    </lineage>
</organism>
<feature type="domain" description="Glucose-methanol-choline oxidoreductase N-terminal" evidence="6">
    <location>
        <begin position="230"/>
        <end position="315"/>
    </location>
</feature>
<dbReference type="Proteomes" id="UP000199046">
    <property type="component" value="Unassembled WGS sequence"/>
</dbReference>
<feature type="domain" description="Glucose-methanol-choline oxidoreductase C-terminal" evidence="7">
    <location>
        <begin position="402"/>
        <end position="520"/>
    </location>
</feature>
<evidence type="ECO:0000259" key="6">
    <source>
        <dbReference type="Pfam" id="PF00732"/>
    </source>
</evidence>
<dbReference type="Pfam" id="PF13450">
    <property type="entry name" value="NAD_binding_8"/>
    <property type="match status" value="1"/>
</dbReference>
<dbReference type="PANTHER" id="PTHR42784">
    <property type="entry name" value="PYRANOSE 2-OXIDASE"/>
    <property type="match status" value="1"/>
</dbReference>
<gene>
    <name evidence="8" type="ORF">SAMN05421848_1853</name>
</gene>
<dbReference type="EMBL" id="FOLY01000003">
    <property type="protein sequence ID" value="SFC53541.1"/>
    <property type="molecule type" value="Genomic_DNA"/>
</dbReference>
<protein>
    <submittedName>
        <fullName evidence="8">Choline dehydrogenase</fullName>
    </submittedName>
</protein>
<sequence>MNKDISADVVVIGAGVCGSLLATRLARTGRSVLLLESGPKIRRSDLVRRYRESAFKSDFMSPYPYSPQAPQPRYTPTPNDYLDQAGPHPFKAQYIRIFGGTTWHWAAQLWRNVPNDFRTQSLYGVGRDWPISYDDLEDYYYQAEVIAGVGGEPDNGSPRKQPFPMERVPASWLQQRVTERLAPEFRVIDDATGRNSRSYDGRPACCGNNNCMPICPIDAQYHGGIAAQQAEDSGVEVITEAVVYQLEHDRDGRITAANYYDWDKNRHRVTGRTFVLAANAIETPRLLLMSASEQFPEGLANRHDMVGRHLCDHPAIGVTFDADEPLWPGRGPVSPCSIGQFRDGEFRSEHAPFRIDISNGSKVASVTKELLKEGYFGRELEEQVRFRSARRLSIKNALEQLPDPENRVTLSDKRDDMGLPTPRLHWSVGAYEQKGTEQVRQYYDRIAEKLGATNVQHSKPGAFSNRQHITGTLSMGHDPATSVTDAWGRAHGHDNLFMVGTGVMPTVGTCNVTLTAMALALRTADRIVEETRHD</sequence>
<dbReference type="STRING" id="402385.SAMN05421848_1853"/>
<dbReference type="GO" id="GO:0016614">
    <property type="term" value="F:oxidoreductase activity, acting on CH-OH group of donors"/>
    <property type="evidence" value="ECO:0007669"/>
    <property type="project" value="InterPro"/>
</dbReference>
<evidence type="ECO:0000256" key="2">
    <source>
        <dbReference type="ARBA" id="ARBA00010790"/>
    </source>
</evidence>
<comment type="similarity">
    <text evidence="2">Belongs to the GMC oxidoreductase family.</text>
</comment>
<evidence type="ECO:0000256" key="3">
    <source>
        <dbReference type="ARBA" id="ARBA00022630"/>
    </source>
</evidence>
<reference evidence="9" key="1">
    <citation type="submission" date="2016-10" db="EMBL/GenBank/DDBJ databases">
        <authorList>
            <person name="Varghese N."/>
            <person name="Submissions S."/>
        </authorList>
    </citation>
    <scope>NUCLEOTIDE SEQUENCE [LARGE SCALE GENOMIC DNA]</scope>
    <source>
        <strain evidence="9">DSM 23439</strain>
    </source>
</reference>
<dbReference type="PANTHER" id="PTHR42784:SF1">
    <property type="entry name" value="PYRANOSE 2-OXIDASE"/>
    <property type="match status" value="1"/>
</dbReference>
<dbReference type="OrthoDB" id="9787779at2"/>
<accession>A0A1I1JZ59</accession>
<evidence type="ECO:0000256" key="4">
    <source>
        <dbReference type="ARBA" id="ARBA00022827"/>
    </source>
</evidence>
<dbReference type="GO" id="GO:0050660">
    <property type="term" value="F:flavin adenine dinucleotide binding"/>
    <property type="evidence" value="ECO:0007669"/>
    <property type="project" value="InterPro"/>
</dbReference>
<evidence type="ECO:0000259" key="7">
    <source>
        <dbReference type="Pfam" id="PF05199"/>
    </source>
</evidence>
<dbReference type="InterPro" id="IPR036188">
    <property type="entry name" value="FAD/NAD-bd_sf"/>
</dbReference>
<evidence type="ECO:0000313" key="8">
    <source>
        <dbReference type="EMBL" id="SFC53541.1"/>
    </source>
</evidence>
<dbReference type="Pfam" id="PF05199">
    <property type="entry name" value="GMC_oxred_C"/>
    <property type="match status" value="1"/>
</dbReference>
<dbReference type="InterPro" id="IPR051473">
    <property type="entry name" value="P2Ox-like"/>
</dbReference>
<comment type="cofactor">
    <cofactor evidence="1">
        <name>FAD</name>
        <dbReference type="ChEBI" id="CHEBI:57692"/>
    </cofactor>
</comment>
<evidence type="ECO:0000256" key="1">
    <source>
        <dbReference type="ARBA" id="ARBA00001974"/>
    </source>
</evidence>
<dbReference type="Pfam" id="PF00732">
    <property type="entry name" value="GMC_oxred_N"/>
    <property type="match status" value="1"/>
</dbReference>
<dbReference type="SUPFAM" id="SSF54373">
    <property type="entry name" value="FAD-linked reductases, C-terminal domain"/>
    <property type="match status" value="1"/>
</dbReference>
<proteinExistence type="inferred from homology"/>
<dbReference type="InterPro" id="IPR000172">
    <property type="entry name" value="GMC_OxRdtase_N"/>
</dbReference>
<dbReference type="Gene3D" id="3.50.50.60">
    <property type="entry name" value="FAD/NAD(P)-binding domain"/>
    <property type="match status" value="2"/>
</dbReference>
<evidence type="ECO:0000256" key="5">
    <source>
        <dbReference type="ARBA" id="ARBA00023002"/>
    </source>
</evidence>
<dbReference type="InterPro" id="IPR007867">
    <property type="entry name" value="GMC_OxRtase_C"/>
</dbReference>
<keyword evidence="5" id="KW-0560">Oxidoreductase</keyword>
<keyword evidence="9" id="KW-1185">Reference proteome</keyword>